<evidence type="ECO:0000256" key="1">
    <source>
        <dbReference type="ARBA" id="ARBA00000707"/>
    </source>
</evidence>
<name>A0AAW2QL58_9LAMI</name>
<evidence type="ECO:0000256" key="7">
    <source>
        <dbReference type="ARBA" id="ARBA00022807"/>
    </source>
</evidence>
<evidence type="ECO:0000256" key="4">
    <source>
        <dbReference type="ARBA" id="ARBA00022670"/>
    </source>
</evidence>
<proteinExistence type="inferred from homology"/>
<protein>
    <recommendedName>
        <fullName evidence="3">ubiquitinyl hydrolase 1</fullName>
        <ecNumber evidence="3">3.4.19.12</ecNumber>
    </recommendedName>
</protein>
<dbReference type="InterPro" id="IPR029346">
    <property type="entry name" value="USP_C"/>
</dbReference>
<comment type="similarity">
    <text evidence="2">Belongs to the peptidase C19 family.</text>
</comment>
<reference evidence="9" key="2">
    <citation type="journal article" date="2024" name="Plant">
        <title>Genomic evolution and insights into agronomic trait innovations of Sesamum species.</title>
        <authorList>
            <person name="Miao H."/>
            <person name="Wang L."/>
            <person name="Qu L."/>
            <person name="Liu H."/>
            <person name="Sun Y."/>
            <person name="Le M."/>
            <person name="Wang Q."/>
            <person name="Wei S."/>
            <person name="Zheng Y."/>
            <person name="Lin W."/>
            <person name="Duan Y."/>
            <person name="Cao H."/>
            <person name="Xiong S."/>
            <person name="Wang X."/>
            <person name="Wei L."/>
            <person name="Li C."/>
            <person name="Ma Q."/>
            <person name="Ju M."/>
            <person name="Zhao R."/>
            <person name="Li G."/>
            <person name="Mu C."/>
            <person name="Tian Q."/>
            <person name="Mei H."/>
            <person name="Zhang T."/>
            <person name="Gao T."/>
            <person name="Zhang H."/>
        </authorList>
    </citation>
    <scope>NUCLEOTIDE SEQUENCE</scope>
    <source>
        <strain evidence="9">KEN8</strain>
    </source>
</reference>
<keyword evidence="7" id="KW-0788">Thiol protease</keyword>
<keyword evidence="4" id="KW-0645">Protease</keyword>
<dbReference type="Pfam" id="PF14533">
    <property type="entry name" value="USP7_C2"/>
    <property type="match status" value="1"/>
</dbReference>
<comment type="catalytic activity">
    <reaction evidence="1">
        <text>Thiol-dependent hydrolysis of ester, thioester, amide, peptide and isopeptide bonds formed by the C-terminal Gly of ubiquitin (a 76-residue protein attached to proteins as an intracellular targeting signal).</text>
        <dbReference type="EC" id="3.4.19.12"/>
    </reaction>
</comment>
<gene>
    <name evidence="9" type="ORF">Scaly_1055300</name>
</gene>
<dbReference type="AlphaFoldDB" id="A0AAW2QL58"/>
<comment type="caution">
    <text evidence="9">The sequence shown here is derived from an EMBL/GenBank/DDBJ whole genome shotgun (WGS) entry which is preliminary data.</text>
</comment>
<dbReference type="GO" id="GO:0006508">
    <property type="term" value="P:proteolysis"/>
    <property type="evidence" value="ECO:0007669"/>
    <property type="project" value="UniProtKB-KW"/>
</dbReference>
<organism evidence="9">
    <name type="scientific">Sesamum calycinum</name>
    <dbReference type="NCBI Taxonomy" id="2727403"/>
    <lineage>
        <taxon>Eukaryota</taxon>
        <taxon>Viridiplantae</taxon>
        <taxon>Streptophyta</taxon>
        <taxon>Embryophyta</taxon>
        <taxon>Tracheophyta</taxon>
        <taxon>Spermatophyta</taxon>
        <taxon>Magnoliopsida</taxon>
        <taxon>eudicotyledons</taxon>
        <taxon>Gunneridae</taxon>
        <taxon>Pentapetalae</taxon>
        <taxon>asterids</taxon>
        <taxon>lamiids</taxon>
        <taxon>Lamiales</taxon>
        <taxon>Pedaliaceae</taxon>
        <taxon>Sesamum</taxon>
    </lineage>
</organism>
<reference evidence="9" key="1">
    <citation type="submission" date="2020-06" db="EMBL/GenBank/DDBJ databases">
        <authorList>
            <person name="Li T."/>
            <person name="Hu X."/>
            <person name="Zhang T."/>
            <person name="Song X."/>
            <person name="Zhang H."/>
            <person name="Dai N."/>
            <person name="Sheng W."/>
            <person name="Hou X."/>
            <person name="Wei L."/>
        </authorList>
    </citation>
    <scope>NUCLEOTIDE SEQUENCE</scope>
    <source>
        <strain evidence="9">KEN8</strain>
        <tissue evidence="9">Leaf</tissue>
    </source>
</reference>
<dbReference type="EC" id="3.4.19.12" evidence="3"/>
<keyword evidence="5" id="KW-0833">Ubl conjugation pathway</keyword>
<evidence type="ECO:0000256" key="5">
    <source>
        <dbReference type="ARBA" id="ARBA00022786"/>
    </source>
</evidence>
<sequence>MHHDQLSDILYFEVLDIPLPELRKLRILKLAFSYAAKTELETHSIRLPKESTVGDMLEHLKEKVKLSRPSAELRLLEVFSHKIYKRIKNFGEPFLLMISDGETLSHIKASVQNKLQVRDEEFSKCRFAFVSHSQAEYLEDSDTLFDRFQRSGICSEQYLGLEHVNDTPRRPPAANQLR</sequence>
<keyword evidence="6 9" id="KW-0378">Hydrolase</keyword>
<dbReference type="GO" id="GO:0004843">
    <property type="term" value="F:cysteine-type deubiquitinase activity"/>
    <property type="evidence" value="ECO:0007669"/>
    <property type="project" value="UniProtKB-EC"/>
</dbReference>
<evidence type="ECO:0000256" key="6">
    <source>
        <dbReference type="ARBA" id="ARBA00022801"/>
    </source>
</evidence>
<evidence type="ECO:0000313" key="9">
    <source>
        <dbReference type="EMBL" id="KAL0368364.1"/>
    </source>
</evidence>
<evidence type="ECO:0000256" key="2">
    <source>
        <dbReference type="ARBA" id="ARBA00009085"/>
    </source>
</evidence>
<dbReference type="EMBL" id="JACGWM010000006">
    <property type="protein sequence ID" value="KAL0368364.1"/>
    <property type="molecule type" value="Genomic_DNA"/>
</dbReference>
<accession>A0AAW2QL58</accession>
<evidence type="ECO:0000259" key="8">
    <source>
        <dbReference type="Pfam" id="PF14533"/>
    </source>
</evidence>
<feature type="domain" description="Ubiquitin carboxyl-terminal hydrolase C-terminal" evidence="8">
    <location>
        <begin position="88"/>
        <end position="168"/>
    </location>
</feature>
<evidence type="ECO:0000256" key="3">
    <source>
        <dbReference type="ARBA" id="ARBA00012759"/>
    </source>
</evidence>